<evidence type="ECO:0000256" key="1">
    <source>
        <dbReference type="SAM" id="Phobius"/>
    </source>
</evidence>
<dbReference type="AlphaFoldDB" id="A0A1X6ZUT7"/>
<accession>A0A1X6ZUT7</accession>
<reference evidence="3" key="1">
    <citation type="submission" date="2017-03" db="EMBL/GenBank/DDBJ databases">
        <authorList>
            <person name="Rodrigo-Torres L."/>
            <person name="Arahal R.D."/>
            <person name="Lucena T."/>
        </authorList>
    </citation>
    <scope>NUCLEOTIDE SEQUENCE [LARGE SCALE GENOMIC DNA]</scope>
    <source>
        <strain evidence="3">CECT 8411</strain>
    </source>
</reference>
<keyword evidence="1" id="KW-0812">Transmembrane</keyword>
<keyword evidence="1" id="KW-1133">Transmembrane helix</keyword>
<keyword evidence="3" id="KW-1185">Reference proteome</keyword>
<evidence type="ECO:0000313" key="3">
    <source>
        <dbReference type="Proteomes" id="UP000193778"/>
    </source>
</evidence>
<feature type="transmembrane region" description="Helical" evidence="1">
    <location>
        <begin position="39"/>
        <end position="60"/>
    </location>
</feature>
<dbReference type="EMBL" id="FWFP01000009">
    <property type="protein sequence ID" value="SLN62155.1"/>
    <property type="molecule type" value="Genomic_DNA"/>
</dbReference>
<protein>
    <submittedName>
        <fullName evidence="2">Uncharacterized protein</fullName>
    </submittedName>
</protein>
<evidence type="ECO:0000313" key="2">
    <source>
        <dbReference type="EMBL" id="SLN62155.1"/>
    </source>
</evidence>
<gene>
    <name evidence="2" type="ORF">RUM8411_03048</name>
</gene>
<name>A0A1X6ZUT7_9RHOB</name>
<sequence length="86" mass="10200">MTKDVFILLLKLLAMFGCIVGAMLFVFFVTQRFLGEYDFLFQLVGISVALGSFWLLLYSVRMLKEEMLKIEKKHRPWLFDRFGNRL</sequence>
<dbReference type="Proteomes" id="UP000193778">
    <property type="component" value="Unassembled WGS sequence"/>
</dbReference>
<feature type="transmembrane region" description="Helical" evidence="1">
    <location>
        <begin position="12"/>
        <end position="33"/>
    </location>
</feature>
<proteinExistence type="predicted"/>
<organism evidence="2 3">
    <name type="scientific">Ruegeria meonggei</name>
    <dbReference type="NCBI Taxonomy" id="1446476"/>
    <lineage>
        <taxon>Bacteria</taxon>
        <taxon>Pseudomonadati</taxon>
        <taxon>Pseudomonadota</taxon>
        <taxon>Alphaproteobacteria</taxon>
        <taxon>Rhodobacterales</taxon>
        <taxon>Roseobacteraceae</taxon>
        <taxon>Ruegeria</taxon>
    </lineage>
</organism>
<keyword evidence="1" id="KW-0472">Membrane</keyword>